<reference evidence="1" key="1">
    <citation type="submission" date="2018-05" db="EMBL/GenBank/DDBJ databases">
        <authorList>
            <person name="Lanie J.A."/>
            <person name="Ng W.-L."/>
            <person name="Kazmierczak K.M."/>
            <person name="Andrzejewski T.M."/>
            <person name="Davidsen T.M."/>
            <person name="Wayne K.J."/>
            <person name="Tettelin H."/>
            <person name="Glass J.I."/>
            <person name="Rusch D."/>
            <person name="Podicherti R."/>
            <person name="Tsui H.-C.T."/>
            <person name="Winkler M.E."/>
        </authorList>
    </citation>
    <scope>NUCLEOTIDE SEQUENCE</scope>
</reference>
<gene>
    <name evidence="1" type="ORF">METZ01_LOCUS353496</name>
</gene>
<feature type="non-terminal residue" evidence="1">
    <location>
        <position position="217"/>
    </location>
</feature>
<accession>A0A382RTN6</accession>
<dbReference type="AlphaFoldDB" id="A0A382RTN6"/>
<dbReference type="EMBL" id="UINC01123880">
    <property type="protein sequence ID" value="SVD00642.1"/>
    <property type="molecule type" value="Genomic_DNA"/>
</dbReference>
<organism evidence="1">
    <name type="scientific">marine metagenome</name>
    <dbReference type="NCBI Taxonomy" id="408172"/>
    <lineage>
        <taxon>unclassified sequences</taxon>
        <taxon>metagenomes</taxon>
        <taxon>ecological metagenomes</taxon>
    </lineage>
</organism>
<name>A0A382RTN6_9ZZZZ</name>
<proteinExistence type="predicted"/>
<protein>
    <submittedName>
        <fullName evidence="1">Uncharacterized protein</fullName>
    </submittedName>
</protein>
<sequence>MSKEISQFLEETYSIPSEEIKDMFVSEEIILFERSNFLPEEFWYPLIEDYRDYLGSDEDIDDLWSIVTEKFYEIAEPIISMHMPWSMVSGTSSIQLWDFGGNLIFLGTIPDDQPAVILCACEKKNQREVLPKVVGKMFGSEGSFFGDWDGVFGVTLAPFIISHFFAKEEVKSFIKSYLEGTDSWSLQLSETEDDEGSGNYYPTLEEWLKKEEEKERN</sequence>
<evidence type="ECO:0000313" key="1">
    <source>
        <dbReference type="EMBL" id="SVD00642.1"/>
    </source>
</evidence>